<feature type="region of interest" description="Disordered" evidence="2">
    <location>
        <begin position="38"/>
        <end position="109"/>
    </location>
</feature>
<reference evidence="4" key="1">
    <citation type="journal article" date="2019" name="Sci. Rep.">
        <title>Draft genome of Tanacetum cinerariifolium, the natural source of mosquito coil.</title>
        <authorList>
            <person name="Yamashiro T."/>
            <person name="Shiraishi A."/>
            <person name="Satake H."/>
            <person name="Nakayama K."/>
        </authorList>
    </citation>
    <scope>NUCLEOTIDE SEQUENCE</scope>
</reference>
<dbReference type="InterPro" id="IPR005162">
    <property type="entry name" value="Retrotrans_gag_dom"/>
</dbReference>
<feature type="region of interest" description="Disordered" evidence="2">
    <location>
        <begin position="1"/>
        <end position="21"/>
    </location>
</feature>
<evidence type="ECO:0000256" key="2">
    <source>
        <dbReference type="SAM" id="MobiDB-lite"/>
    </source>
</evidence>
<keyword evidence="1" id="KW-0175">Coiled coil</keyword>
<protein>
    <recommendedName>
        <fullName evidence="3">Retrotransposon gag domain-containing protein</fullName>
    </recommendedName>
</protein>
<dbReference type="PANTHER" id="PTHR33223:SF11">
    <property type="entry name" value="ELEMENT PROTEIN, PUTATIVE-RELATED"/>
    <property type="match status" value="1"/>
</dbReference>
<organism evidence="4">
    <name type="scientific">Tanacetum cinerariifolium</name>
    <name type="common">Dalmatian daisy</name>
    <name type="synonym">Chrysanthemum cinerariifolium</name>
    <dbReference type="NCBI Taxonomy" id="118510"/>
    <lineage>
        <taxon>Eukaryota</taxon>
        <taxon>Viridiplantae</taxon>
        <taxon>Streptophyta</taxon>
        <taxon>Embryophyta</taxon>
        <taxon>Tracheophyta</taxon>
        <taxon>Spermatophyta</taxon>
        <taxon>Magnoliopsida</taxon>
        <taxon>eudicotyledons</taxon>
        <taxon>Gunneridae</taxon>
        <taxon>Pentapetalae</taxon>
        <taxon>asterids</taxon>
        <taxon>campanulids</taxon>
        <taxon>Asterales</taxon>
        <taxon>Asteraceae</taxon>
        <taxon>Asteroideae</taxon>
        <taxon>Anthemideae</taxon>
        <taxon>Anthemidinae</taxon>
        <taxon>Tanacetum</taxon>
    </lineage>
</organism>
<feature type="region of interest" description="Disordered" evidence="2">
    <location>
        <begin position="125"/>
        <end position="264"/>
    </location>
</feature>
<feature type="compositionally biased region" description="Acidic residues" evidence="2">
    <location>
        <begin position="222"/>
        <end position="240"/>
    </location>
</feature>
<dbReference type="EMBL" id="BKCJ010135852">
    <property type="protein sequence ID" value="GEX87356.1"/>
    <property type="molecule type" value="Genomic_DNA"/>
</dbReference>
<sequence>FIDPEISTQADEAQSSRVPVPFSKDSYEAIRQACLVETDTESEPFEDPVETETPESPHIVASITSLPDSTPPTCHAKELEDSDTFGARSTSSNSTTPLSPDHPPTYTSPTLVLFLHRTARMAMRVPPEMSHGISAIKDEEDEEVGESLDFDSESEDAEDEGPTTEDEDPAVRDEGFTAGDEGLTTRDEGPGMRVESLGLEGDEGVPEGQQRVASVVKTAVDFDSESEDAEDEGPTTEDEDPAVRDEGFTAGDEGLTTGDEGPGMRVESLGLEGDEGVPEGQQRVAPVVKTVIEYIRIKYSTQHSSVNNFVVINIPEMDVEPKQIILDPDDQPMWESAKNVASTPNSAIIQLDSEVVKLLIFPFSLCNEAKIWFNELNEESITSWEQIRKTFINKFFPPSLFNRLLLEIRNFSQLICESLIDAWLRLKSMLRKRHGHGLAKRAIIQIFYHGLDEPTQGILDITAEGIFLYKSLKQAFQLLEDKVLFKHDWSTKSKTKHHQESISFADESDSNTDNSRFMEKLKAMDSQMISLNKELQDTRNKYNELREGNASKNNMHDDTLILKVRVVEGNERKHEELKLKRRNN</sequence>
<name>A0A699HCH0_TANCI</name>
<feature type="domain" description="Retrotransposon gag" evidence="3">
    <location>
        <begin position="360"/>
        <end position="453"/>
    </location>
</feature>
<feature type="non-terminal residue" evidence="4">
    <location>
        <position position="1"/>
    </location>
</feature>
<feature type="compositionally biased region" description="Polar residues" evidence="2">
    <location>
        <begin position="1"/>
        <end position="17"/>
    </location>
</feature>
<proteinExistence type="predicted"/>
<comment type="caution">
    <text evidence="4">The sequence shown here is derived from an EMBL/GenBank/DDBJ whole genome shotgun (WGS) entry which is preliminary data.</text>
</comment>
<dbReference type="PANTHER" id="PTHR33223">
    <property type="entry name" value="CCHC-TYPE DOMAIN-CONTAINING PROTEIN"/>
    <property type="match status" value="1"/>
</dbReference>
<evidence type="ECO:0000313" key="4">
    <source>
        <dbReference type="EMBL" id="GEX87356.1"/>
    </source>
</evidence>
<feature type="compositionally biased region" description="Acidic residues" evidence="2">
    <location>
        <begin position="38"/>
        <end position="53"/>
    </location>
</feature>
<feature type="compositionally biased region" description="Polar residues" evidence="2">
    <location>
        <begin position="62"/>
        <end position="72"/>
    </location>
</feature>
<dbReference type="Pfam" id="PF03732">
    <property type="entry name" value="Retrotrans_gag"/>
    <property type="match status" value="1"/>
</dbReference>
<evidence type="ECO:0000259" key="3">
    <source>
        <dbReference type="Pfam" id="PF03732"/>
    </source>
</evidence>
<accession>A0A699HCH0</accession>
<evidence type="ECO:0000256" key="1">
    <source>
        <dbReference type="SAM" id="Coils"/>
    </source>
</evidence>
<dbReference type="AlphaFoldDB" id="A0A699HCH0"/>
<feature type="compositionally biased region" description="Acidic residues" evidence="2">
    <location>
        <begin position="138"/>
        <end position="168"/>
    </location>
</feature>
<gene>
    <name evidence="4" type="ORF">Tci_359331</name>
</gene>
<feature type="coiled-coil region" evidence="1">
    <location>
        <begin position="521"/>
        <end position="548"/>
    </location>
</feature>